<evidence type="ECO:0000256" key="11">
    <source>
        <dbReference type="HAMAP-Rule" id="MF_00123"/>
    </source>
</evidence>
<evidence type="ECO:0000256" key="4">
    <source>
        <dbReference type="ARBA" id="ARBA00022490"/>
    </source>
</evidence>
<keyword evidence="4 11" id="KW-0963">Cytoplasm</keyword>
<dbReference type="EC" id="6.1.1.19" evidence="11"/>
<reference evidence="15" key="2">
    <citation type="submission" date="2013-08" db="EMBL/GenBank/DDBJ databases">
        <title>Draft genome sequence of Anaerofustis stercorihominis (DSM 17244).</title>
        <authorList>
            <person name="Sudarsanam P."/>
            <person name="Ley R."/>
            <person name="Guruge J."/>
            <person name="Turnbaugh P.J."/>
            <person name="Mahowald M."/>
            <person name="Liep D."/>
            <person name="Gordon J."/>
        </authorList>
    </citation>
    <scope>NUCLEOTIDE SEQUENCE</scope>
    <source>
        <strain evidence="15">DSM 17244</strain>
    </source>
</reference>
<accession>B1CAT4</accession>
<dbReference type="EMBL" id="ABIL02000006">
    <property type="protein sequence ID" value="EDS71381.1"/>
    <property type="molecule type" value="Genomic_DNA"/>
</dbReference>
<evidence type="ECO:0000313" key="15">
    <source>
        <dbReference type="EMBL" id="EDS71381.1"/>
    </source>
</evidence>
<evidence type="ECO:0000256" key="6">
    <source>
        <dbReference type="ARBA" id="ARBA00022741"/>
    </source>
</evidence>
<dbReference type="SUPFAM" id="SSF52374">
    <property type="entry name" value="Nucleotidylyl transferase"/>
    <property type="match status" value="1"/>
</dbReference>
<comment type="catalytic activity">
    <reaction evidence="10 11">
        <text>tRNA(Arg) + L-arginine + ATP = L-arginyl-tRNA(Arg) + AMP + diphosphate</text>
        <dbReference type="Rhea" id="RHEA:20301"/>
        <dbReference type="Rhea" id="RHEA-COMP:9658"/>
        <dbReference type="Rhea" id="RHEA-COMP:9673"/>
        <dbReference type="ChEBI" id="CHEBI:30616"/>
        <dbReference type="ChEBI" id="CHEBI:32682"/>
        <dbReference type="ChEBI" id="CHEBI:33019"/>
        <dbReference type="ChEBI" id="CHEBI:78442"/>
        <dbReference type="ChEBI" id="CHEBI:78513"/>
        <dbReference type="ChEBI" id="CHEBI:456215"/>
        <dbReference type="EC" id="6.1.1.19"/>
    </reaction>
</comment>
<proteinExistence type="inferred from homology"/>
<feature type="domain" description="DALR anticodon binding" evidence="13">
    <location>
        <begin position="443"/>
        <end position="557"/>
    </location>
</feature>
<organism evidence="15 16">
    <name type="scientific">Anaerofustis stercorihominis DSM 17244</name>
    <dbReference type="NCBI Taxonomy" id="445971"/>
    <lineage>
        <taxon>Bacteria</taxon>
        <taxon>Bacillati</taxon>
        <taxon>Bacillota</taxon>
        <taxon>Clostridia</taxon>
        <taxon>Eubacteriales</taxon>
        <taxon>Eubacteriaceae</taxon>
        <taxon>Anaerofustis</taxon>
    </lineage>
</organism>
<evidence type="ECO:0000259" key="13">
    <source>
        <dbReference type="SMART" id="SM00836"/>
    </source>
</evidence>
<comment type="caution">
    <text evidence="15">The sequence shown here is derived from an EMBL/GenBank/DDBJ whole genome shotgun (WGS) entry which is preliminary data.</text>
</comment>
<keyword evidence="8 11" id="KW-0648">Protein biosynthesis</keyword>
<dbReference type="Pfam" id="PF00750">
    <property type="entry name" value="tRNA-synt_1d"/>
    <property type="match status" value="1"/>
</dbReference>
<sequence length="557" mass="63010">MFGKITREKEIIKLVDNAIDKCIEQGLLEIKKEDVPQIRVEVPREEKFGDFSVNTAMQLAKAARCNPRIIAENIIKNIDTKNSYVKDISIAGAGFINFTLDNKWLYDELKKVITLKDKYGKIVEENPKRVNVEYVSANPTGPLHIGNARGGAIGDVISNILTWAGCDVTKEFYLNDAGNQIIKFGESLEARYLQELGKDVEFPEDGYKGEDITDLAKSYIEENGDKLLNVSEEERQSELVEYSLDKNVSNMVNDLKDYGIDYDVFFSERTLHNSGAIDDVISKMKNDGSVYKKEGALWFKGTEYGLEKDEVLIRQNGVPTYYAADIAYHYDKLVKRNFDYAINVWGADHHGHVARLKKAMVALGVNEDRLDVILMQLVHLVKNNEALRMSKRKGNIYTLSDLVGEVGKDAARFVFNYNKPNTHMDFDLDLAIKQSSDNPVFYVQYAHARICSIIRNIGKEVKAENLELLNKKEEINLLKVISNFSDEILKASNDLDPSKITKYAMDLAGSFHSFYNAHRVIVDDEDLMNARLALVTATRNVLKNTLDILGVSALEKM</sequence>
<evidence type="ECO:0000256" key="5">
    <source>
        <dbReference type="ARBA" id="ARBA00022598"/>
    </source>
</evidence>
<evidence type="ECO:0000256" key="9">
    <source>
        <dbReference type="ARBA" id="ARBA00023146"/>
    </source>
</evidence>
<dbReference type="FunFam" id="1.10.730.10:FF:000008">
    <property type="entry name" value="Arginine--tRNA ligase"/>
    <property type="match status" value="1"/>
</dbReference>
<protein>
    <recommendedName>
        <fullName evidence="11">Arginine--tRNA ligase</fullName>
        <ecNumber evidence="11">6.1.1.19</ecNumber>
    </recommendedName>
    <alternativeName>
        <fullName evidence="11">Arginyl-tRNA synthetase</fullName>
        <shortName evidence="11">ArgRS</shortName>
    </alternativeName>
</protein>
<dbReference type="SMART" id="SM01016">
    <property type="entry name" value="Arg_tRNA_synt_N"/>
    <property type="match status" value="1"/>
</dbReference>
<keyword evidence="5 11" id="KW-0436">Ligase</keyword>
<evidence type="ECO:0000256" key="12">
    <source>
        <dbReference type="RuleBase" id="RU363038"/>
    </source>
</evidence>
<dbReference type="Pfam" id="PF05746">
    <property type="entry name" value="DALR_1"/>
    <property type="match status" value="1"/>
</dbReference>
<comment type="subunit">
    <text evidence="3 11">Monomer.</text>
</comment>
<dbReference type="InterPro" id="IPR035684">
    <property type="entry name" value="ArgRS_core"/>
</dbReference>
<dbReference type="PANTHER" id="PTHR11956:SF5">
    <property type="entry name" value="ARGININE--TRNA LIGASE, CYTOPLASMIC"/>
    <property type="match status" value="1"/>
</dbReference>
<keyword evidence="16" id="KW-1185">Reference proteome</keyword>
<dbReference type="InterPro" id="IPR001412">
    <property type="entry name" value="aa-tRNA-synth_I_CS"/>
</dbReference>
<keyword evidence="6 11" id="KW-0547">Nucleotide-binding</keyword>
<dbReference type="InterPro" id="IPR005148">
    <property type="entry name" value="Arg-tRNA-synth_N"/>
</dbReference>
<evidence type="ECO:0000256" key="3">
    <source>
        <dbReference type="ARBA" id="ARBA00011245"/>
    </source>
</evidence>
<gene>
    <name evidence="11 15" type="primary">argS</name>
    <name evidence="15" type="ORF">ANASTE_01080</name>
</gene>
<dbReference type="GO" id="GO:0005737">
    <property type="term" value="C:cytoplasm"/>
    <property type="evidence" value="ECO:0007669"/>
    <property type="project" value="UniProtKB-SubCell"/>
</dbReference>
<name>B1CAT4_9FIRM</name>
<dbReference type="eggNOG" id="COG0018">
    <property type="taxonomic scope" value="Bacteria"/>
</dbReference>
<evidence type="ECO:0000256" key="7">
    <source>
        <dbReference type="ARBA" id="ARBA00022840"/>
    </source>
</evidence>
<dbReference type="GO" id="GO:0006420">
    <property type="term" value="P:arginyl-tRNA aminoacylation"/>
    <property type="evidence" value="ECO:0007669"/>
    <property type="project" value="UniProtKB-UniRule"/>
</dbReference>
<dbReference type="Proteomes" id="UP000005178">
    <property type="component" value="Unassembled WGS sequence"/>
</dbReference>
<dbReference type="CDD" id="cd00671">
    <property type="entry name" value="ArgRS_core"/>
    <property type="match status" value="1"/>
</dbReference>
<dbReference type="Gene3D" id="3.40.50.620">
    <property type="entry name" value="HUPs"/>
    <property type="match status" value="1"/>
</dbReference>
<dbReference type="SMART" id="SM00836">
    <property type="entry name" value="DALR_1"/>
    <property type="match status" value="1"/>
</dbReference>
<dbReference type="SUPFAM" id="SSF47323">
    <property type="entry name" value="Anticodon-binding domain of a subclass of class I aminoacyl-tRNA synthetases"/>
    <property type="match status" value="1"/>
</dbReference>
<evidence type="ECO:0000313" key="16">
    <source>
        <dbReference type="Proteomes" id="UP000005178"/>
    </source>
</evidence>
<dbReference type="InterPro" id="IPR009080">
    <property type="entry name" value="tRNAsynth_Ia_anticodon-bd"/>
</dbReference>
<dbReference type="Gene3D" id="3.30.1360.70">
    <property type="entry name" value="Arginyl tRNA synthetase N-terminal domain"/>
    <property type="match status" value="1"/>
</dbReference>
<dbReference type="NCBIfam" id="TIGR00456">
    <property type="entry name" value="argS"/>
    <property type="match status" value="1"/>
</dbReference>
<reference evidence="15" key="1">
    <citation type="submission" date="2008-01" db="EMBL/GenBank/DDBJ databases">
        <authorList>
            <person name="Fulton L."/>
            <person name="Clifton S."/>
            <person name="Fulton B."/>
            <person name="Xu J."/>
            <person name="Minx P."/>
            <person name="Pepin K.H."/>
            <person name="Johnson M."/>
            <person name="Thiruvilangam P."/>
            <person name="Bhonagiri V."/>
            <person name="Nash W.E."/>
            <person name="Mardis E.R."/>
            <person name="Wilson R.K."/>
        </authorList>
    </citation>
    <scope>NUCLEOTIDE SEQUENCE [LARGE SCALE GENOMIC DNA]</scope>
    <source>
        <strain evidence="15">DSM 17244</strain>
    </source>
</reference>
<dbReference type="PROSITE" id="PS00178">
    <property type="entry name" value="AA_TRNA_LIGASE_I"/>
    <property type="match status" value="1"/>
</dbReference>
<dbReference type="STRING" id="445971.ANASTE_01080"/>
<evidence type="ECO:0000259" key="14">
    <source>
        <dbReference type="SMART" id="SM01016"/>
    </source>
</evidence>
<dbReference type="HAMAP" id="MF_00123">
    <property type="entry name" value="Arg_tRNA_synth"/>
    <property type="match status" value="1"/>
</dbReference>
<feature type="short sequence motif" description="'HIGH' region" evidence="11">
    <location>
        <begin position="137"/>
        <end position="147"/>
    </location>
</feature>
<dbReference type="InterPro" id="IPR001278">
    <property type="entry name" value="Arg-tRNA-ligase"/>
</dbReference>
<dbReference type="FunFam" id="3.40.50.620:FF:000062">
    <property type="entry name" value="Arginine--tRNA ligase"/>
    <property type="match status" value="1"/>
</dbReference>
<comment type="subcellular location">
    <subcellularLocation>
        <location evidence="1 11">Cytoplasm</location>
    </subcellularLocation>
</comment>
<feature type="domain" description="Arginyl tRNA synthetase N-terminal" evidence="14">
    <location>
        <begin position="9"/>
        <end position="100"/>
    </location>
</feature>
<dbReference type="InterPro" id="IPR036695">
    <property type="entry name" value="Arg-tRNA-synth_N_sf"/>
</dbReference>
<evidence type="ECO:0000256" key="8">
    <source>
        <dbReference type="ARBA" id="ARBA00022917"/>
    </source>
</evidence>
<keyword evidence="7 11" id="KW-0067">ATP-binding</keyword>
<evidence type="ECO:0000256" key="10">
    <source>
        <dbReference type="ARBA" id="ARBA00049339"/>
    </source>
</evidence>
<dbReference type="OrthoDB" id="9805987at2"/>
<dbReference type="AlphaFoldDB" id="B1CAT4"/>
<dbReference type="InterPro" id="IPR014729">
    <property type="entry name" value="Rossmann-like_a/b/a_fold"/>
</dbReference>
<dbReference type="HOGENOM" id="CLU_006406_0_1_9"/>
<dbReference type="PRINTS" id="PR01038">
    <property type="entry name" value="TRNASYNTHARG"/>
</dbReference>
<keyword evidence="9 11" id="KW-0030">Aminoacyl-tRNA synthetase</keyword>
<comment type="similarity">
    <text evidence="2 11 12">Belongs to the class-I aminoacyl-tRNA synthetase family.</text>
</comment>
<dbReference type="CDD" id="cd07956">
    <property type="entry name" value="Anticodon_Ia_Arg"/>
    <property type="match status" value="1"/>
</dbReference>
<dbReference type="FunFam" id="3.30.1360.70:FF:000003">
    <property type="entry name" value="Arginine--tRNA ligase"/>
    <property type="match status" value="1"/>
</dbReference>
<dbReference type="Pfam" id="PF03485">
    <property type="entry name" value="Arg_tRNA_synt_N"/>
    <property type="match status" value="1"/>
</dbReference>
<dbReference type="PANTHER" id="PTHR11956">
    <property type="entry name" value="ARGINYL-TRNA SYNTHETASE"/>
    <property type="match status" value="1"/>
</dbReference>
<dbReference type="SUPFAM" id="SSF55190">
    <property type="entry name" value="Arginyl-tRNA synthetase (ArgRS), N-terminal 'additional' domain"/>
    <property type="match status" value="1"/>
</dbReference>
<dbReference type="GeneID" id="98000193"/>
<evidence type="ECO:0000256" key="2">
    <source>
        <dbReference type="ARBA" id="ARBA00005594"/>
    </source>
</evidence>
<dbReference type="InterPro" id="IPR008909">
    <property type="entry name" value="DALR_anticod-bd"/>
</dbReference>
<dbReference type="Gene3D" id="1.10.730.10">
    <property type="entry name" value="Isoleucyl-tRNA Synthetase, Domain 1"/>
    <property type="match status" value="1"/>
</dbReference>
<evidence type="ECO:0000256" key="1">
    <source>
        <dbReference type="ARBA" id="ARBA00004496"/>
    </source>
</evidence>
<dbReference type="GO" id="GO:0005524">
    <property type="term" value="F:ATP binding"/>
    <property type="evidence" value="ECO:0007669"/>
    <property type="project" value="UniProtKB-UniRule"/>
</dbReference>
<dbReference type="GO" id="GO:0004814">
    <property type="term" value="F:arginine-tRNA ligase activity"/>
    <property type="evidence" value="ECO:0007669"/>
    <property type="project" value="UniProtKB-UniRule"/>
</dbReference>
<dbReference type="RefSeq" id="WP_007049851.1">
    <property type="nucleotide sequence ID" value="NZ_DS560019.1"/>
</dbReference>